<dbReference type="SMART" id="SM00014">
    <property type="entry name" value="acidPPc"/>
    <property type="match status" value="1"/>
</dbReference>
<dbReference type="InterPro" id="IPR000326">
    <property type="entry name" value="PAP2/HPO"/>
</dbReference>
<dbReference type="Gene3D" id="1.20.144.10">
    <property type="entry name" value="Phosphatidic acid phosphatase type 2/haloperoxidase"/>
    <property type="match status" value="1"/>
</dbReference>
<feature type="transmembrane region" description="Helical" evidence="1">
    <location>
        <begin position="122"/>
        <end position="142"/>
    </location>
</feature>
<keyword evidence="4" id="KW-1185">Reference proteome</keyword>
<organism evidence="3 4">
    <name type="scientific">Stentor coeruleus</name>
    <dbReference type="NCBI Taxonomy" id="5963"/>
    <lineage>
        <taxon>Eukaryota</taxon>
        <taxon>Sar</taxon>
        <taxon>Alveolata</taxon>
        <taxon>Ciliophora</taxon>
        <taxon>Postciliodesmatophora</taxon>
        <taxon>Heterotrichea</taxon>
        <taxon>Heterotrichida</taxon>
        <taxon>Stentoridae</taxon>
        <taxon>Stentor</taxon>
    </lineage>
</organism>
<dbReference type="Pfam" id="PF01569">
    <property type="entry name" value="PAP2"/>
    <property type="match status" value="1"/>
</dbReference>
<evidence type="ECO:0000259" key="2">
    <source>
        <dbReference type="SMART" id="SM00014"/>
    </source>
</evidence>
<feature type="transmembrane region" description="Helical" evidence="1">
    <location>
        <begin position="154"/>
        <end position="175"/>
    </location>
</feature>
<name>A0A1R2CH18_9CILI</name>
<evidence type="ECO:0000313" key="4">
    <source>
        <dbReference type="Proteomes" id="UP000187209"/>
    </source>
</evidence>
<feature type="transmembrane region" description="Helical" evidence="1">
    <location>
        <begin position="288"/>
        <end position="310"/>
    </location>
</feature>
<gene>
    <name evidence="3" type="ORF">SteCoe_9789</name>
</gene>
<dbReference type="AlphaFoldDB" id="A0A1R2CH18"/>
<feature type="domain" description="Phosphatidic acid phosphatase type 2/haloperoxidase" evidence="2">
    <location>
        <begin position="78"/>
        <end position="192"/>
    </location>
</feature>
<comment type="caution">
    <text evidence="3">The sequence shown here is derived from an EMBL/GenBank/DDBJ whole genome shotgun (WGS) entry which is preliminary data.</text>
</comment>
<dbReference type="PANTHER" id="PTHR14969">
    <property type="entry name" value="SPHINGOSINE-1-PHOSPHATE PHOSPHOHYDROLASE"/>
    <property type="match status" value="1"/>
</dbReference>
<feature type="transmembrane region" description="Helical" evidence="1">
    <location>
        <begin position="49"/>
        <end position="72"/>
    </location>
</feature>
<feature type="transmembrane region" description="Helical" evidence="1">
    <location>
        <begin position="79"/>
        <end position="102"/>
    </location>
</feature>
<dbReference type="Proteomes" id="UP000187209">
    <property type="component" value="Unassembled WGS sequence"/>
</dbReference>
<keyword evidence="1" id="KW-0472">Membrane</keyword>
<protein>
    <recommendedName>
        <fullName evidence="2">Phosphatidic acid phosphatase type 2/haloperoxidase domain-containing protein</fullName>
    </recommendedName>
</protein>
<keyword evidence="1" id="KW-0812">Transmembrane</keyword>
<evidence type="ECO:0000313" key="3">
    <source>
        <dbReference type="EMBL" id="OMJ88291.1"/>
    </source>
</evidence>
<dbReference type="EMBL" id="MPUH01000154">
    <property type="protein sequence ID" value="OMJ88291.1"/>
    <property type="molecule type" value="Genomic_DNA"/>
</dbReference>
<evidence type="ECO:0000256" key="1">
    <source>
        <dbReference type="SAM" id="Phobius"/>
    </source>
</evidence>
<feature type="transmembrane region" description="Helical" evidence="1">
    <location>
        <begin position="7"/>
        <end position="24"/>
    </location>
</feature>
<dbReference type="PANTHER" id="PTHR14969:SF13">
    <property type="entry name" value="AT30094P"/>
    <property type="match status" value="1"/>
</dbReference>
<keyword evidence="1" id="KW-1133">Transmembrane helix</keyword>
<dbReference type="InterPro" id="IPR036938">
    <property type="entry name" value="PAP2/HPO_sf"/>
</dbReference>
<dbReference type="CDD" id="cd01610">
    <property type="entry name" value="PAP2_like"/>
    <property type="match status" value="1"/>
</dbReference>
<sequence>MTVNEAILVLGIMSVVGSLLEIFYEKELEDSSADFIGFLQKVDFKVVEWIFIALEIITAGIFVVVALIIYLCKNKSIGGIAVILGLVGVCFASIMKMCFVHPRPVYAYESLRPIKCAKDFGYPSGHAFSSGAVMFFLGYHWLKSPSEKLNKLLIIIISLFIVGIDRTYLGVHFYFQVVQGFVYSALVVSITLNHSVHRAIKRTFKKSQALIYFHGFWVVFFIIATLLYNFRGAEMNPEWQKIYKSKCNGELTYENAIYKQYNECTTAFAILGFATGYFYSIKVPLPGISINSISISIGLCSVIGAVFLILDRLAKYLLNPIFYIVFTSMLKYAVALLASYFVPRVLERTLLGDNDLVAKVKLDSIELNIK</sequence>
<dbReference type="OrthoDB" id="322822at2759"/>
<feature type="transmembrane region" description="Helical" evidence="1">
    <location>
        <begin position="322"/>
        <end position="342"/>
    </location>
</feature>
<feature type="transmembrane region" description="Helical" evidence="1">
    <location>
        <begin position="181"/>
        <end position="197"/>
    </location>
</feature>
<accession>A0A1R2CH18</accession>
<dbReference type="SUPFAM" id="SSF48317">
    <property type="entry name" value="Acid phosphatase/Vanadium-dependent haloperoxidase"/>
    <property type="match status" value="1"/>
</dbReference>
<feature type="transmembrane region" description="Helical" evidence="1">
    <location>
        <begin position="209"/>
        <end position="230"/>
    </location>
</feature>
<reference evidence="3 4" key="1">
    <citation type="submission" date="2016-11" db="EMBL/GenBank/DDBJ databases">
        <title>The macronuclear genome of Stentor coeruleus: a giant cell with tiny introns.</title>
        <authorList>
            <person name="Slabodnick M."/>
            <person name="Ruby J.G."/>
            <person name="Reiff S.B."/>
            <person name="Swart E.C."/>
            <person name="Gosai S."/>
            <person name="Prabakaran S."/>
            <person name="Witkowska E."/>
            <person name="Larue G.E."/>
            <person name="Fisher S."/>
            <person name="Freeman R.M."/>
            <person name="Gunawardena J."/>
            <person name="Chu W."/>
            <person name="Stover N.A."/>
            <person name="Gregory B.D."/>
            <person name="Nowacki M."/>
            <person name="Derisi J."/>
            <person name="Roy S.W."/>
            <person name="Marshall W.F."/>
            <person name="Sood P."/>
        </authorList>
    </citation>
    <scope>NUCLEOTIDE SEQUENCE [LARGE SCALE GENOMIC DNA]</scope>
    <source>
        <strain evidence="3">WM001</strain>
    </source>
</reference>
<proteinExistence type="predicted"/>